<dbReference type="EMBL" id="MWWQ01000019">
    <property type="protein sequence ID" value="OZG48880.1"/>
    <property type="molecule type" value="Genomic_DNA"/>
</dbReference>
<name>A0A261EPV0_9BIFI</name>
<dbReference type="AlphaFoldDB" id="A0A261EPV0"/>
<protein>
    <submittedName>
        <fullName evidence="2">Uncharacterized protein</fullName>
    </submittedName>
</protein>
<gene>
    <name evidence="2" type="ORF">PSSU_1704</name>
</gene>
<organism evidence="2 3">
    <name type="scientific">Pseudoscardovia suis</name>
    <dbReference type="NCBI Taxonomy" id="987063"/>
    <lineage>
        <taxon>Bacteria</taxon>
        <taxon>Bacillati</taxon>
        <taxon>Actinomycetota</taxon>
        <taxon>Actinomycetes</taxon>
        <taxon>Bifidobacteriales</taxon>
        <taxon>Bifidobacteriaceae</taxon>
        <taxon>Pseudoscardovia</taxon>
    </lineage>
</organism>
<sequence length="83" mass="9104">MGDDAPANADNRHACHDRRQHAREGKEGTPLGVSRLPLEGIIALGARHVPDSDTCTADEWSHGLAYFDVAPAVPRIRLHSDRR</sequence>
<keyword evidence="3" id="KW-1185">Reference proteome</keyword>
<proteinExistence type="predicted"/>
<dbReference type="Proteomes" id="UP000216454">
    <property type="component" value="Unassembled WGS sequence"/>
</dbReference>
<reference evidence="2 3" key="1">
    <citation type="journal article" date="2017" name="BMC Genomics">
        <title>Comparative genomic and phylogenomic analyses of the Bifidobacteriaceae family.</title>
        <authorList>
            <person name="Lugli G.A."/>
            <person name="Milani C."/>
            <person name="Turroni F."/>
            <person name="Duranti S."/>
            <person name="Mancabelli L."/>
            <person name="Mangifesta M."/>
            <person name="Ferrario C."/>
            <person name="Modesto M."/>
            <person name="Mattarelli P."/>
            <person name="Jiri K."/>
            <person name="van Sinderen D."/>
            <person name="Ventura M."/>
        </authorList>
    </citation>
    <scope>NUCLEOTIDE SEQUENCE [LARGE SCALE GENOMIC DNA]</scope>
    <source>
        <strain evidence="2 3">DSM 24744</strain>
    </source>
</reference>
<comment type="caution">
    <text evidence="2">The sequence shown here is derived from an EMBL/GenBank/DDBJ whole genome shotgun (WGS) entry which is preliminary data.</text>
</comment>
<evidence type="ECO:0000313" key="3">
    <source>
        <dbReference type="Proteomes" id="UP000216454"/>
    </source>
</evidence>
<accession>A0A261EPV0</accession>
<evidence type="ECO:0000256" key="1">
    <source>
        <dbReference type="SAM" id="MobiDB-lite"/>
    </source>
</evidence>
<feature type="region of interest" description="Disordered" evidence="1">
    <location>
        <begin position="1"/>
        <end position="32"/>
    </location>
</feature>
<evidence type="ECO:0000313" key="2">
    <source>
        <dbReference type="EMBL" id="OZG48880.1"/>
    </source>
</evidence>